<protein>
    <submittedName>
        <fullName evidence="2">Crp/Fnr family transcriptional regulator</fullName>
    </submittedName>
</protein>
<dbReference type="SUPFAM" id="SSF51206">
    <property type="entry name" value="cAMP-binding domain-like"/>
    <property type="match status" value="1"/>
</dbReference>
<evidence type="ECO:0000313" key="3">
    <source>
        <dbReference type="Proteomes" id="UP001200145"/>
    </source>
</evidence>
<dbReference type="InterPro" id="IPR000595">
    <property type="entry name" value="cNMP-bd_dom"/>
</dbReference>
<keyword evidence="3" id="KW-1185">Reference proteome</keyword>
<dbReference type="EMBL" id="JAKEVY010000003">
    <property type="protein sequence ID" value="MCF1715296.1"/>
    <property type="molecule type" value="Genomic_DNA"/>
</dbReference>
<reference evidence="2 3" key="1">
    <citation type="submission" date="2022-01" db="EMBL/GenBank/DDBJ databases">
        <title>Flavihumibacter sp. nov., isolated from sediment of a river.</title>
        <authorList>
            <person name="Liu H."/>
        </authorList>
    </citation>
    <scope>NUCLEOTIDE SEQUENCE [LARGE SCALE GENOMIC DNA]</scope>
    <source>
        <strain evidence="2 3">RY-1</strain>
    </source>
</reference>
<accession>A0ABS9BHV5</accession>
<dbReference type="CDD" id="cd00038">
    <property type="entry name" value="CAP_ED"/>
    <property type="match status" value="1"/>
</dbReference>
<feature type="domain" description="Cyclic nucleotide-binding" evidence="1">
    <location>
        <begin position="8"/>
        <end position="112"/>
    </location>
</feature>
<dbReference type="Gene3D" id="2.60.120.10">
    <property type="entry name" value="Jelly Rolls"/>
    <property type="match status" value="1"/>
</dbReference>
<name>A0ABS9BHV5_9BACT</name>
<dbReference type="InterPro" id="IPR014710">
    <property type="entry name" value="RmlC-like_jellyroll"/>
</dbReference>
<dbReference type="PROSITE" id="PS50042">
    <property type="entry name" value="CNMP_BINDING_3"/>
    <property type="match status" value="1"/>
</dbReference>
<evidence type="ECO:0000259" key="1">
    <source>
        <dbReference type="PROSITE" id="PS50042"/>
    </source>
</evidence>
<evidence type="ECO:0000313" key="2">
    <source>
        <dbReference type="EMBL" id="MCF1715296.1"/>
    </source>
</evidence>
<organism evidence="2 3">
    <name type="scientific">Flavihumibacter fluminis</name>
    <dbReference type="NCBI Taxonomy" id="2909236"/>
    <lineage>
        <taxon>Bacteria</taxon>
        <taxon>Pseudomonadati</taxon>
        <taxon>Bacteroidota</taxon>
        <taxon>Chitinophagia</taxon>
        <taxon>Chitinophagales</taxon>
        <taxon>Chitinophagaceae</taxon>
        <taxon>Flavihumibacter</taxon>
    </lineage>
</organism>
<dbReference type="InterPro" id="IPR018490">
    <property type="entry name" value="cNMP-bd_dom_sf"/>
</dbReference>
<proteinExistence type="predicted"/>
<dbReference type="Pfam" id="PF00027">
    <property type="entry name" value="cNMP_binding"/>
    <property type="match status" value="1"/>
</dbReference>
<dbReference type="Proteomes" id="UP001200145">
    <property type="component" value="Unassembled WGS sequence"/>
</dbReference>
<comment type="caution">
    <text evidence="2">The sequence shown here is derived from an EMBL/GenBank/DDBJ whole genome shotgun (WGS) entry which is preliminary data.</text>
</comment>
<gene>
    <name evidence="2" type="ORF">L0U88_11720</name>
</gene>
<sequence length="185" mass="21107">MSAILPGGFGNFSHSEMDLLQSVLLSKEITKGASLLKPGQICQSLYFIGSGSFIQFKEKDEIDQQVIDLHVEQEWMLNQQSFVRQQPSETFIQAYTDSRVHELTIAALHELIRLSPVFFQLARLLDPTPSRIKLFDDQLSPAEKYQFILEHRPALLQAFPLKVIASYLKMTPETLSRVREKLSKA</sequence>
<dbReference type="RefSeq" id="WP_234866252.1">
    <property type="nucleotide sequence ID" value="NZ_JAKEVY010000003.1"/>
</dbReference>